<dbReference type="PANTHER" id="PTHR30290">
    <property type="entry name" value="PERIPLASMIC BINDING COMPONENT OF ABC TRANSPORTER"/>
    <property type="match status" value="1"/>
</dbReference>
<dbReference type="InterPro" id="IPR039424">
    <property type="entry name" value="SBP_5"/>
</dbReference>
<dbReference type="GO" id="GO:0042597">
    <property type="term" value="C:periplasmic space"/>
    <property type="evidence" value="ECO:0007669"/>
    <property type="project" value="UniProtKB-ARBA"/>
</dbReference>
<evidence type="ECO:0000313" key="4">
    <source>
        <dbReference type="Proteomes" id="UP000242444"/>
    </source>
</evidence>
<feature type="region of interest" description="Disordered" evidence="1">
    <location>
        <begin position="55"/>
        <end position="76"/>
    </location>
</feature>
<accession>A0A263D3I8</accession>
<dbReference type="CDD" id="cd00995">
    <property type="entry name" value="PBP2_NikA_DppA_OppA_like"/>
    <property type="match status" value="1"/>
</dbReference>
<protein>
    <recommendedName>
        <fullName evidence="2">Solute-binding protein family 5 domain-containing protein</fullName>
    </recommendedName>
</protein>
<dbReference type="OrthoDB" id="7232492at2"/>
<dbReference type="Gene3D" id="3.10.105.10">
    <property type="entry name" value="Dipeptide-binding Protein, Domain 3"/>
    <property type="match status" value="1"/>
</dbReference>
<proteinExistence type="predicted"/>
<reference evidence="3 4" key="1">
    <citation type="submission" date="2017-07" db="EMBL/GenBank/DDBJ databases">
        <title>Amycolatopsis antarcticus sp. nov., isolated from the surface of an Antarcticus brown macroalga.</title>
        <authorList>
            <person name="Wang J."/>
            <person name="Leiva S."/>
            <person name="Huang J."/>
            <person name="Huang Y."/>
        </authorList>
    </citation>
    <scope>NUCLEOTIDE SEQUENCE [LARGE SCALE GENOMIC DNA]</scope>
    <source>
        <strain evidence="3 4">AU-G6</strain>
    </source>
</reference>
<evidence type="ECO:0000313" key="3">
    <source>
        <dbReference type="EMBL" id="OZM73044.1"/>
    </source>
</evidence>
<dbReference type="GO" id="GO:0015833">
    <property type="term" value="P:peptide transport"/>
    <property type="evidence" value="ECO:0007669"/>
    <property type="project" value="TreeGrafter"/>
</dbReference>
<dbReference type="EMBL" id="NKYE01000006">
    <property type="protein sequence ID" value="OZM73044.1"/>
    <property type="molecule type" value="Genomic_DNA"/>
</dbReference>
<dbReference type="PIRSF" id="PIRSF002741">
    <property type="entry name" value="MppA"/>
    <property type="match status" value="1"/>
</dbReference>
<dbReference type="InterPro" id="IPR030678">
    <property type="entry name" value="Peptide/Ni-bd"/>
</dbReference>
<keyword evidence="4" id="KW-1185">Reference proteome</keyword>
<comment type="caution">
    <text evidence="3">The sequence shown here is derived from an EMBL/GenBank/DDBJ whole genome shotgun (WGS) entry which is preliminary data.</text>
</comment>
<organism evidence="3 4">
    <name type="scientific">Amycolatopsis antarctica</name>
    <dbReference type="NCBI Taxonomy" id="1854586"/>
    <lineage>
        <taxon>Bacteria</taxon>
        <taxon>Bacillati</taxon>
        <taxon>Actinomycetota</taxon>
        <taxon>Actinomycetes</taxon>
        <taxon>Pseudonocardiales</taxon>
        <taxon>Pseudonocardiaceae</taxon>
        <taxon>Amycolatopsis</taxon>
    </lineage>
</organism>
<dbReference type="Gene3D" id="3.40.190.10">
    <property type="entry name" value="Periplasmic binding protein-like II"/>
    <property type="match status" value="1"/>
</dbReference>
<evidence type="ECO:0000256" key="1">
    <source>
        <dbReference type="SAM" id="MobiDB-lite"/>
    </source>
</evidence>
<dbReference type="Proteomes" id="UP000242444">
    <property type="component" value="Unassembled WGS sequence"/>
</dbReference>
<dbReference type="SUPFAM" id="SSF53850">
    <property type="entry name" value="Periplasmic binding protein-like II"/>
    <property type="match status" value="1"/>
</dbReference>
<dbReference type="Pfam" id="PF00496">
    <property type="entry name" value="SBP_bac_5"/>
    <property type="match status" value="1"/>
</dbReference>
<dbReference type="GO" id="GO:1904680">
    <property type="term" value="F:peptide transmembrane transporter activity"/>
    <property type="evidence" value="ECO:0007669"/>
    <property type="project" value="TreeGrafter"/>
</dbReference>
<feature type="domain" description="Solute-binding protein family 5" evidence="2">
    <location>
        <begin position="121"/>
        <end position="472"/>
    </location>
</feature>
<evidence type="ECO:0000259" key="2">
    <source>
        <dbReference type="Pfam" id="PF00496"/>
    </source>
</evidence>
<dbReference type="AlphaFoldDB" id="A0A263D3I8"/>
<name>A0A263D3I8_9PSEU</name>
<sequence>MNRSRHLPLAWARVRPWSSAHGPEEVDVGARRRGLGALSIAIALITVTAACGGDGEDSAGPEVEASASSGDGPVKEGGTLVYGQTAGVSQLDPNTIASGAQTQLQTLLWNGLTKWAPDNTAQPDLAENWANSPDFRQWTFTLRAGVKYHNGKPFTAAEAKKNFDRVRDPNVPAQVATKIDMVREVTAPDERTLVFDLDTPNPQLPSSIIDVKMSDVDDIASVDANGNGTGPYRLTSFVPDQTVELARNDAYWGERPKLDGLKIVRYADATAAQTAMRSGDVDVLWSVAPDSVGNLAADGRQLLTAAEPASYVVWELDTTSAPFDNPKAREALSYAANRQSIMDAAYAGYGQATPGNVAVNPGNPHYNTTLPAQEYNLDKAKQLFAEAGVTEGSTLTFWTVAGNYPEWTTAGQILQEDLKKIGINLDIQGNEVSTWSTRFYPKGKQFGNMIVANYVSFTPLPDSYALSWFAADKGTCECNWAAPPEYDEAIATIESTGPGPVRDEAFATAQEVLNRENPIVVVGSAAFLSVAQPDIRGLWVQSEGTLHLEEAGFAA</sequence>
<dbReference type="InterPro" id="IPR000914">
    <property type="entry name" value="SBP_5_dom"/>
</dbReference>
<dbReference type="GO" id="GO:0043190">
    <property type="term" value="C:ATP-binding cassette (ABC) transporter complex"/>
    <property type="evidence" value="ECO:0007669"/>
    <property type="project" value="InterPro"/>
</dbReference>
<dbReference type="InParanoid" id="A0A263D3I8"/>
<gene>
    <name evidence="3" type="ORF">CFN78_12530</name>
</gene>